<dbReference type="Pfam" id="PF00006">
    <property type="entry name" value="ATP-synt_ab"/>
    <property type="match status" value="1"/>
</dbReference>
<dbReference type="InterPro" id="IPR023366">
    <property type="entry name" value="ATP_synth_asu-like_sf"/>
</dbReference>
<dbReference type="FunFam" id="2.40.30.20:FF:000002">
    <property type="entry name" value="V-type proton ATPase catalytic subunit A"/>
    <property type="match status" value="1"/>
</dbReference>
<keyword evidence="7 9" id="KW-0406">Ion transport</keyword>
<dbReference type="NCBIfam" id="NF003220">
    <property type="entry name" value="PRK04192.1"/>
    <property type="match status" value="1"/>
</dbReference>
<dbReference type="InterPro" id="IPR000194">
    <property type="entry name" value="ATPase_F1/V1/A1_a/bsu_nucl-bd"/>
</dbReference>
<feature type="domain" description="AAA+ ATPase" evidence="10">
    <location>
        <begin position="223"/>
        <end position="416"/>
    </location>
</feature>
<dbReference type="GO" id="GO:0005524">
    <property type="term" value="F:ATP binding"/>
    <property type="evidence" value="ECO:0007669"/>
    <property type="project" value="UniProtKB-UniRule"/>
</dbReference>
<comment type="caution">
    <text evidence="11">The sequence shown here is derived from an EMBL/GenBank/DDBJ whole genome shotgun (WGS) entry which is preliminary data.</text>
</comment>
<dbReference type="InterPro" id="IPR036121">
    <property type="entry name" value="ATPase_F1/V1/A1_a/bsu_N_sf"/>
</dbReference>
<dbReference type="Proteomes" id="UP000485484">
    <property type="component" value="Unassembled WGS sequence"/>
</dbReference>
<evidence type="ECO:0000313" key="11">
    <source>
        <dbReference type="EMBL" id="OPZ93415.1"/>
    </source>
</evidence>
<dbReference type="Pfam" id="PF16886">
    <property type="entry name" value="ATP-synt_ab_Xtn"/>
    <property type="match status" value="1"/>
</dbReference>
<dbReference type="SUPFAM" id="SSF52540">
    <property type="entry name" value="P-loop containing nucleoside triphosphate hydrolases"/>
    <property type="match status" value="1"/>
</dbReference>
<organism evidence="11 12">
    <name type="scientific">candidate division TA06 bacterium ADurb.Bin417</name>
    <dbReference type="NCBI Taxonomy" id="1852828"/>
    <lineage>
        <taxon>Bacteria</taxon>
        <taxon>Bacteria division TA06</taxon>
    </lineage>
</organism>
<dbReference type="CDD" id="cd18119">
    <property type="entry name" value="ATP-synt_V_A-type_alpha_N"/>
    <property type="match status" value="1"/>
</dbReference>
<dbReference type="EMBL" id="MWAK01000025">
    <property type="protein sequence ID" value="OPZ93415.1"/>
    <property type="molecule type" value="Genomic_DNA"/>
</dbReference>
<evidence type="ECO:0000256" key="7">
    <source>
        <dbReference type="ARBA" id="ARBA00023065"/>
    </source>
</evidence>
<keyword evidence="3 9" id="KW-0547">Nucleotide-binding</keyword>
<keyword evidence="11" id="KW-0378">Hydrolase</keyword>
<dbReference type="InterPro" id="IPR004100">
    <property type="entry name" value="ATPase_F1/V1/A1_a/bsu_N"/>
</dbReference>
<dbReference type="PANTHER" id="PTHR43607">
    <property type="entry name" value="V-TYPE PROTON ATPASE CATALYTIC SUBUNIT A"/>
    <property type="match status" value="1"/>
</dbReference>
<keyword evidence="8 9" id="KW-0066">ATP synthesis</keyword>
<keyword evidence="5 9" id="KW-0067">ATP-binding</keyword>
<dbReference type="GO" id="GO:0042777">
    <property type="term" value="P:proton motive force-driven plasma membrane ATP synthesis"/>
    <property type="evidence" value="ECO:0007669"/>
    <property type="project" value="UniProtKB-UniRule"/>
</dbReference>
<reference evidence="11 12" key="1">
    <citation type="submission" date="2017-02" db="EMBL/GenBank/DDBJ databases">
        <title>Delving into the versatile metabolic prowess of the omnipresent phylum Bacteroidetes.</title>
        <authorList>
            <person name="Nobu M.K."/>
            <person name="Mei R."/>
            <person name="Narihiro T."/>
            <person name="Kuroda K."/>
            <person name="Liu W.-T."/>
        </authorList>
    </citation>
    <scope>NUCLEOTIDE SEQUENCE [LARGE SCALE GENOMIC DNA]</scope>
    <source>
        <strain evidence="11">ADurb.Bin417</strain>
    </source>
</reference>
<dbReference type="InterPro" id="IPR055190">
    <property type="entry name" value="ATP-synt_VA_C"/>
</dbReference>
<evidence type="ECO:0000313" key="12">
    <source>
        <dbReference type="Proteomes" id="UP000485484"/>
    </source>
</evidence>
<dbReference type="Pfam" id="PF22919">
    <property type="entry name" value="ATP-synt_VA_C"/>
    <property type="match status" value="1"/>
</dbReference>
<feature type="binding site" evidence="9">
    <location>
        <begin position="231"/>
        <end position="238"/>
    </location>
    <ligand>
        <name>ATP</name>
        <dbReference type="ChEBI" id="CHEBI:30616"/>
    </ligand>
</feature>
<dbReference type="HAMAP" id="MF_00309">
    <property type="entry name" value="ATP_synth_A_arch"/>
    <property type="match status" value="1"/>
</dbReference>
<comment type="catalytic activity">
    <reaction evidence="9">
        <text>ATP + H2O + 4 H(+)(in) = ADP + phosphate + 5 H(+)(out)</text>
        <dbReference type="Rhea" id="RHEA:57720"/>
        <dbReference type="ChEBI" id="CHEBI:15377"/>
        <dbReference type="ChEBI" id="CHEBI:15378"/>
        <dbReference type="ChEBI" id="CHEBI:30616"/>
        <dbReference type="ChEBI" id="CHEBI:43474"/>
        <dbReference type="ChEBI" id="CHEBI:456216"/>
        <dbReference type="EC" id="7.1.2.2"/>
    </reaction>
</comment>
<dbReference type="GO" id="GO:0046961">
    <property type="term" value="F:proton-transporting ATPase activity, rotational mechanism"/>
    <property type="evidence" value="ECO:0007669"/>
    <property type="project" value="InterPro"/>
</dbReference>
<keyword evidence="6 9" id="KW-1278">Translocase</keyword>
<comment type="function">
    <text evidence="9">Produces ATP from ADP in the presence of a proton gradient across the membrane. The V-type alpha chain is a catalytic subunit.</text>
</comment>
<name>A0A1V5MJW4_UNCT6</name>
<dbReference type="InterPro" id="IPR024034">
    <property type="entry name" value="ATPase_F1/V1_b/a_C"/>
</dbReference>
<evidence type="ECO:0000256" key="4">
    <source>
        <dbReference type="ARBA" id="ARBA00022781"/>
    </source>
</evidence>
<evidence type="ECO:0000256" key="3">
    <source>
        <dbReference type="ARBA" id="ARBA00022741"/>
    </source>
</evidence>
<dbReference type="Gene3D" id="2.40.50.100">
    <property type="match status" value="1"/>
</dbReference>
<dbReference type="CDD" id="cd01134">
    <property type="entry name" value="V_A-ATPase_A"/>
    <property type="match status" value="1"/>
</dbReference>
<dbReference type="SUPFAM" id="SSF47917">
    <property type="entry name" value="C-terminal domain of alpha and beta subunits of F1 ATP synthase"/>
    <property type="match status" value="1"/>
</dbReference>
<dbReference type="InterPro" id="IPR027417">
    <property type="entry name" value="P-loop_NTPase"/>
</dbReference>
<dbReference type="GO" id="GO:0016787">
    <property type="term" value="F:hydrolase activity"/>
    <property type="evidence" value="ECO:0007669"/>
    <property type="project" value="UniProtKB-KW"/>
</dbReference>
<evidence type="ECO:0000259" key="10">
    <source>
        <dbReference type="SMART" id="SM00382"/>
    </source>
</evidence>
<evidence type="ECO:0000256" key="5">
    <source>
        <dbReference type="ARBA" id="ARBA00022840"/>
    </source>
</evidence>
<evidence type="ECO:0000256" key="1">
    <source>
        <dbReference type="ARBA" id="ARBA00008936"/>
    </source>
</evidence>
<dbReference type="CDD" id="cd18111">
    <property type="entry name" value="ATP-synt_V_A-type_alpha_C"/>
    <property type="match status" value="1"/>
</dbReference>
<dbReference type="InterPro" id="IPR003593">
    <property type="entry name" value="AAA+_ATPase"/>
</dbReference>
<dbReference type="SMART" id="SM00382">
    <property type="entry name" value="AAA"/>
    <property type="match status" value="1"/>
</dbReference>
<dbReference type="Gene3D" id="3.40.50.300">
    <property type="entry name" value="P-loop containing nucleotide triphosphate hydrolases"/>
    <property type="match status" value="1"/>
</dbReference>
<accession>A0A1V5MJW4</accession>
<evidence type="ECO:0000256" key="6">
    <source>
        <dbReference type="ARBA" id="ARBA00022967"/>
    </source>
</evidence>
<evidence type="ECO:0000256" key="9">
    <source>
        <dbReference type="HAMAP-Rule" id="MF_00309"/>
    </source>
</evidence>
<dbReference type="AlphaFoldDB" id="A0A1V5MJW4"/>
<dbReference type="GO" id="GO:0045259">
    <property type="term" value="C:proton-transporting ATP synthase complex"/>
    <property type="evidence" value="ECO:0007669"/>
    <property type="project" value="UniProtKB-ARBA"/>
</dbReference>
<protein>
    <recommendedName>
        <fullName evidence="9">V-type ATP synthase alpha chain</fullName>
        <ecNumber evidence="9">7.1.2.2</ecNumber>
    </recommendedName>
    <alternativeName>
        <fullName evidence="9">V-ATPase subunit A</fullName>
    </alternativeName>
</protein>
<keyword evidence="2 9" id="KW-0813">Transport</keyword>
<dbReference type="SUPFAM" id="SSF50615">
    <property type="entry name" value="N-terminal domain of alpha and beta subunits of F1 ATP synthase"/>
    <property type="match status" value="1"/>
</dbReference>
<dbReference type="Gene3D" id="1.10.1140.10">
    <property type="entry name" value="Bovine Mitochondrial F1-atpase, Atp Synthase Beta Chain, Chain D, domain 3"/>
    <property type="match status" value="1"/>
</dbReference>
<comment type="similarity">
    <text evidence="1 9">Belongs to the ATPase alpha/beta chains family.</text>
</comment>
<dbReference type="Gene3D" id="2.40.30.20">
    <property type="match status" value="1"/>
</dbReference>
<dbReference type="EC" id="7.1.2.2" evidence="9"/>
<proteinExistence type="inferred from homology"/>
<evidence type="ECO:0000256" key="8">
    <source>
        <dbReference type="ARBA" id="ARBA00023310"/>
    </source>
</evidence>
<keyword evidence="4 9" id="KW-0375">Hydrogen ion transport</keyword>
<dbReference type="PANTHER" id="PTHR43607:SF1">
    <property type="entry name" value="H(+)-TRANSPORTING TWO-SECTOR ATPASE"/>
    <property type="match status" value="1"/>
</dbReference>
<dbReference type="InterPro" id="IPR022878">
    <property type="entry name" value="V-ATPase_asu"/>
</dbReference>
<dbReference type="Pfam" id="PF02874">
    <property type="entry name" value="ATP-synt_ab_N"/>
    <property type="match status" value="1"/>
</dbReference>
<dbReference type="InterPro" id="IPR031686">
    <property type="entry name" value="ATP-synth_a_Xtn"/>
</dbReference>
<evidence type="ECO:0000256" key="2">
    <source>
        <dbReference type="ARBA" id="ARBA00022448"/>
    </source>
</evidence>
<gene>
    <name evidence="11" type="primary">ntpA</name>
    <name evidence="9" type="synonym">atpA</name>
    <name evidence="11" type="ORF">BWY73_00327</name>
</gene>
<sequence length="583" mass="64426">MENGEIIKVSGPLVEAVNMKSARMYDVVYVGRQRLVGEVIRLRLDRASIQVYEDTSGLGPGDPVFPSGGPLAVELGPGLLTSIFDGIQRPLDLIARETGSFIRRGVNLAALPRDRRWDFTPAVRPGDKVTAGDVLGTVPETELLVHKILVPPETAGEVLEIAGGSFGLDQPVGLLRTPEGQVPLKLMHTWPVRRPRPYLEKLRPEIPLVTGQRVVDTLFPVAKGGSAAIPGPFGAGKTVFLHQVAKWADSQVIVYIGCGERGNEMADVLLEFPNLKDPRSGRPLMDRTVLIANTSNMPVAAREASIYTGITIAEYYRDMGYDVALMADSTSRWAEALREISGRMEEMPGEEGYPAYLGTRLAAFYERSGRVKCLGSRSATGSLSVVGAVSPPGGDLNDPVVQMTLRAVKVFWALDDQLAYQRHFPAINWLSSYSLYLGNLEGFLGAEVAPEWPELRRWAMGILGREAELKEIIRLIGTETLSLQERLLMDTARSLREDFLHQFAFDENDAYATLQKQYLMLKTIALFHQKSEEALSEGVPLNRILGLPVREQIVRNRYVAEDNLSHFHALEKEIVTSFEALHN</sequence>
<dbReference type="GO" id="GO:0046933">
    <property type="term" value="F:proton-transporting ATP synthase activity, rotational mechanism"/>
    <property type="evidence" value="ECO:0007669"/>
    <property type="project" value="UniProtKB-UniRule"/>
</dbReference>